<protein>
    <submittedName>
        <fullName evidence="1">Sema domain-containing protein</fullName>
    </submittedName>
</protein>
<sequence length="61" mass="6894">RRHIAPRQTQPIPCLPAFQWHARKICSQPEKDTHEKRCLMSGTASVVALDGQYLMFGSGRS</sequence>
<organism evidence="1">
    <name type="scientific">Mesocestoides corti</name>
    <name type="common">Flatworm</name>
    <dbReference type="NCBI Taxonomy" id="53468"/>
    <lineage>
        <taxon>Eukaryota</taxon>
        <taxon>Metazoa</taxon>
        <taxon>Spiralia</taxon>
        <taxon>Lophotrochozoa</taxon>
        <taxon>Platyhelminthes</taxon>
        <taxon>Cestoda</taxon>
        <taxon>Eucestoda</taxon>
        <taxon>Cyclophyllidea</taxon>
        <taxon>Mesocestoididae</taxon>
        <taxon>Mesocestoides</taxon>
    </lineage>
</organism>
<dbReference type="AlphaFoldDB" id="A0A5K3FDQ2"/>
<accession>A0A5K3FDQ2</accession>
<evidence type="ECO:0000313" key="1">
    <source>
        <dbReference type="WBParaSite" id="MCU_007011-RA"/>
    </source>
</evidence>
<dbReference type="WBParaSite" id="MCU_007011-RA">
    <property type="protein sequence ID" value="MCU_007011-RA"/>
    <property type="gene ID" value="MCU_007011"/>
</dbReference>
<name>A0A5K3FDQ2_MESCO</name>
<reference evidence="1" key="1">
    <citation type="submission" date="2019-11" db="UniProtKB">
        <authorList>
            <consortium name="WormBaseParasite"/>
        </authorList>
    </citation>
    <scope>IDENTIFICATION</scope>
</reference>
<proteinExistence type="predicted"/>